<evidence type="ECO:0000256" key="4">
    <source>
        <dbReference type="ARBA" id="ARBA00022840"/>
    </source>
</evidence>
<dbReference type="EMBL" id="BAZW01000038">
    <property type="protein sequence ID" value="GAO31119.1"/>
    <property type="molecule type" value="Genomic_DNA"/>
</dbReference>
<evidence type="ECO:0000256" key="3">
    <source>
        <dbReference type="ARBA" id="ARBA00022806"/>
    </source>
</evidence>
<keyword evidence="10" id="KW-1185">Reference proteome</keyword>
<dbReference type="RefSeq" id="WP_227625888.1">
    <property type="nucleotide sequence ID" value="NZ_BAZW01000038.1"/>
</dbReference>
<dbReference type="InterPro" id="IPR000212">
    <property type="entry name" value="DNA_helicase_UvrD/REP"/>
</dbReference>
<keyword evidence="2 7" id="KW-0378">Hydrolase</keyword>
<evidence type="ECO:0000259" key="8">
    <source>
        <dbReference type="PROSITE" id="PS51198"/>
    </source>
</evidence>
<keyword evidence="4 7" id="KW-0067">ATP-binding</keyword>
<dbReference type="GO" id="GO:0000725">
    <property type="term" value="P:recombinational repair"/>
    <property type="evidence" value="ECO:0007669"/>
    <property type="project" value="TreeGrafter"/>
</dbReference>
<comment type="caution">
    <text evidence="9">The sequence shown here is derived from an EMBL/GenBank/DDBJ whole genome shotgun (WGS) entry which is preliminary data.</text>
</comment>
<feature type="binding site" evidence="7">
    <location>
        <begin position="27"/>
        <end position="34"/>
    </location>
    <ligand>
        <name>ATP</name>
        <dbReference type="ChEBI" id="CHEBI:30616"/>
    </ligand>
</feature>
<dbReference type="PROSITE" id="PS51198">
    <property type="entry name" value="UVRD_HELICASE_ATP_BIND"/>
    <property type="match status" value="1"/>
</dbReference>
<dbReference type="InterPro" id="IPR013986">
    <property type="entry name" value="DExx_box_DNA_helicase_dom_sf"/>
</dbReference>
<name>A0A0E9M0U4_9BACT</name>
<evidence type="ECO:0000256" key="6">
    <source>
        <dbReference type="ARBA" id="ARBA00034923"/>
    </source>
</evidence>
<feature type="domain" description="UvrD-like helicase ATP-binding" evidence="8">
    <location>
        <begin position="6"/>
        <end position="164"/>
    </location>
</feature>
<evidence type="ECO:0000313" key="10">
    <source>
        <dbReference type="Proteomes" id="UP000032900"/>
    </source>
</evidence>
<dbReference type="SUPFAM" id="SSF52540">
    <property type="entry name" value="P-loop containing nucleoside triphosphate hydrolases"/>
    <property type="match status" value="1"/>
</dbReference>
<dbReference type="GO" id="GO:0033202">
    <property type="term" value="C:DNA helicase complex"/>
    <property type="evidence" value="ECO:0007669"/>
    <property type="project" value="TreeGrafter"/>
</dbReference>
<accession>A0A0E9M0U4</accession>
<keyword evidence="3 7" id="KW-0347">Helicase</keyword>
<dbReference type="PANTHER" id="PTHR11070">
    <property type="entry name" value="UVRD / RECB / PCRA DNA HELICASE FAMILY MEMBER"/>
    <property type="match status" value="1"/>
</dbReference>
<dbReference type="PANTHER" id="PTHR11070:SF2">
    <property type="entry name" value="ATP-DEPENDENT DNA HELICASE SRS2"/>
    <property type="match status" value="1"/>
</dbReference>
<reference evidence="9 10" key="1">
    <citation type="journal article" date="2015" name="Microbes Environ.">
        <title>Distribution and evolution of nitrogen fixation genes in the phylum bacteroidetes.</title>
        <authorList>
            <person name="Inoue J."/>
            <person name="Oshima K."/>
            <person name="Suda W."/>
            <person name="Sakamoto M."/>
            <person name="Iino T."/>
            <person name="Noda S."/>
            <person name="Hongoh Y."/>
            <person name="Hattori M."/>
            <person name="Ohkuma M."/>
        </authorList>
    </citation>
    <scope>NUCLEOTIDE SEQUENCE [LARGE SCALE GENOMIC DNA]</scope>
    <source>
        <strain evidence="9">JCM 15548</strain>
    </source>
</reference>
<dbReference type="GO" id="GO:0005829">
    <property type="term" value="C:cytosol"/>
    <property type="evidence" value="ECO:0007669"/>
    <property type="project" value="TreeGrafter"/>
</dbReference>
<dbReference type="Gene3D" id="3.40.50.300">
    <property type="entry name" value="P-loop containing nucleotide triphosphate hydrolases"/>
    <property type="match status" value="1"/>
</dbReference>
<dbReference type="GO" id="GO:0003677">
    <property type="term" value="F:DNA binding"/>
    <property type="evidence" value="ECO:0007669"/>
    <property type="project" value="UniProtKB-KW"/>
</dbReference>
<evidence type="ECO:0000256" key="7">
    <source>
        <dbReference type="PROSITE-ProRule" id="PRU00560"/>
    </source>
</evidence>
<dbReference type="InterPro" id="IPR027417">
    <property type="entry name" value="P-loop_NTPase"/>
</dbReference>
<dbReference type="AlphaFoldDB" id="A0A0E9M0U4"/>
<evidence type="ECO:0000256" key="5">
    <source>
        <dbReference type="ARBA" id="ARBA00023125"/>
    </source>
</evidence>
<evidence type="ECO:0000256" key="2">
    <source>
        <dbReference type="ARBA" id="ARBA00022801"/>
    </source>
</evidence>
<evidence type="ECO:0000313" key="9">
    <source>
        <dbReference type="EMBL" id="GAO31119.1"/>
    </source>
</evidence>
<dbReference type="Proteomes" id="UP000032900">
    <property type="component" value="Unassembled WGS sequence"/>
</dbReference>
<dbReference type="GO" id="GO:0043138">
    <property type="term" value="F:3'-5' DNA helicase activity"/>
    <property type="evidence" value="ECO:0007669"/>
    <property type="project" value="TreeGrafter"/>
</dbReference>
<evidence type="ECO:0000256" key="1">
    <source>
        <dbReference type="ARBA" id="ARBA00022741"/>
    </source>
</evidence>
<sequence>MQNYLEQLNGAQKDAVVSTEGPSLVIAGAGSGKTRVLTYRIAYLLSKGVAPWHILALTFTNKAAREMKERIGAIVGKDTASRLWMGTFHSIFARILRVEAQHLQFPSSFTIYDTTDSKSLIKGILKEMQIKEKEYKPGTILSRISAAKNDLVLPAAYARATSTA</sequence>
<dbReference type="CDD" id="cd17932">
    <property type="entry name" value="DEXQc_UvrD"/>
    <property type="match status" value="1"/>
</dbReference>
<dbReference type="Gene3D" id="1.10.10.160">
    <property type="match status" value="1"/>
</dbReference>
<dbReference type="GO" id="GO:0005524">
    <property type="term" value="F:ATP binding"/>
    <property type="evidence" value="ECO:0007669"/>
    <property type="project" value="UniProtKB-UniRule"/>
</dbReference>
<dbReference type="InterPro" id="IPR014016">
    <property type="entry name" value="UvrD-like_ATP-bd"/>
</dbReference>
<dbReference type="GO" id="GO:0016787">
    <property type="term" value="F:hydrolase activity"/>
    <property type="evidence" value="ECO:0007669"/>
    <property type="project" value="UniProtKB-UniRule"/>
</dbReference>
<gene>
    <name evidence="9" type="ORF">JCM15548_13456</name>
</gene>
<keyword evidence="5" id="KW-0238">DNA-binding</keyword>
<organism evidence="9 10">
    <name type="scientific">Geofilum rubicundum JCM 15548</name>
    <dbReference type="NCBI Taxonomy" id="1236989"/>
    <lineage>
        <taxon>Bacteria</taxon>
        <taxon>Pseudomonadati</taxon>
        <taxon>Bacteroidota</taxon>
        <taxon>Bacteroidia</taxon>
        <taxon>Marinilabiliales</taxon>
        <taxon>Marinilabiliaceae</taxon>
        <taxon>Geofilum</taxon>
    </lineage>
</organism>
<keyword evidence="1 7" id="KW-0547">Nucleotide-binding</keyword>
<dbReference type="Pfam" id="PF00580">
    <property type="entry name" value="UvrD-helicase"/>
    <property type="match status" value="1"/>
</dbReference>
<protein>
    <recommendedName>
        <fullName evidence="6">DNA 3'-5' helicase II</fullName>
    </recommendedName>
</protein>
<dbReference type="STRING" id="1236989.JCM15548_13456"/>
<proteinExistence type="predicted"/>